<dbReference type="EC" id="2.7.13.3" evidence="3"/>
<evidence type="ECO:0000256" key="2">
    <source>
        <dbReference type="ARBA" id="ARBA00004651"/>
    </source>
</evidence>
<evidence type="ECO:0000256" key="3">
    <source>
        <dbReference type="ARBA" id="ARBA00012438"/>
    </source>
</evidence>
<feature type="transmembrane region" description="Helical" evidence="15">
    <location>
        <begin position="178"/>
        <end position="200"/>
    </location>
</feature>
<dbReference type="PANTHER" id="PTHR45528:SF1">
    <property type="entry name" value="SENSOR HISTIDINE KINASE CPXA"/>
    <property type="match status" value="1"/>
</dbReference>
<dbReference type="PANTHER" id="PTHR45528">
    <property type="entry name" value="SENSOR HISTIDINE KINASE CPXA"/>
    <property type="match status" value="1"/>
</dbReference>
<dbReference type="Gene3D" id="3.30.565.10">
    <property type="entry name" value="Histidine kinase-like ATPase, C-terminal domain"/>
    <property type="match status" value="1"/>
</dbReference>
<dbReference type="Gene3D" id="6.10.340.10">
    <property type="match status" value="1"/>
</dbReference>
<keyword evidence="5" id="KW-0597">Phosphoprotein</keyword>
<keyword evidence="11 15" id="KW-1133">Transmembrane helix</keyword>
<sequence length="480" mass="53766">MITVFFIFNQFSFYRGLIEYVKQREIASIEKIAELMSSRVSRSEIRLQTIRSKQWNDTVRDALLSNADPDERESLLNRGGKPPPPIHFESDYSDRPTPDFNSKRQSFRRPPPIPNGGISNRVSLVDLDYVPVFGNIWPEDDVVYFPVFNGQSKTAYIAYKASKSQIAKQEKNFIIQQTIGFIVISLCTLALCAVIAWWLANRISHPIMSVARGARSLSKGQYGAQVQLIKGEVKLKDEIGQLVKDFNYLSRVLEKNEQSRLQWSSDIAHELRTPVAILKGELEAIGDGVRPLTQDSVTSLQEEVSMLEKMVSDLRVLTLSDAGALDYQMDSVSLNQILLSTVNSMEPLFIKQGLTLKYSLFGQPKNIHGDRERLRQLINNLLSNSLRYTDSPSQVYVALQVKDNIQEIIIEDGAPGVPTESLPLLFDRLYRVDKSRSRGTGGSGLGMAICKNITEAHGGVIHCSHSTLGGLKVSITFKDV</sequence>
<keyword evidence="13 15" id="KW-0472">Membrane</keyword>
<evidence type="ECO:0000256" key="1">
    <source>
        <dbReference type="ARBA" id="ARBA00000085"/>
    </source>
</evidence>
<keyword evidence="8" id="KW-0547">Nucleotide-binding</keyword>
<feature type="compositionally biased region" description="Basic and acidic residues" evidence="14">
    <location>
        <begin position="88"/>
        <end position="97"/>
    </location>
</feature>
<evidence type="ECO:0000259" key="16">
    <source>
        <dbReference type="PROSITE" id="PS50109"/>
    </source>
</evidence>
<dbReference type="SMART" id="SM00388">
    <property type="entry name" value="HisKA"/>
    <property type="match status" value="1"/>
</dbReference>
<dbReference type="InterPro" id="IPR003660">
    <property type="entry name" value="HAMP_dom"/>
</dbReference>
<organism evidence="18 19">
    <name type="scientific">Litoribacillus peritrichatus</name>
    <dbReference type="NCBI Taxonomy" id="718191"/>
    <lineage>
        <taxon>Bacteria</taxon>
        <taxon>Pseudomonadati</taxon>
        <taxon>Pseudomonadota</taxon>
        <taxon>Gammaproteobacteria</taxon>
        <taxon>Oceanospirillales</taxon>
        <taxon>Oceanospirillaceae</taxon>
        <taxon>Litoribacillus</taxon>
    </lineage>
</organism>
<dbReference type="InterPro" id="IPR050398">
    <property type="entry name" value="HssS/ArlS-like"/>
</dbReference>
<dbReference type="GO" id="GO:0005524">
    <property type="term" value="F:ATP binding"/>
    <property type="evidence" value="ECO:0007669"/>
    <property type="project" value="UniProtKB-KW"/>
</dbReference>
<dbReference type="InterPro" id="IPR036097">
    <property type="entry name" value="HisK_dim/P_sf"/>
</dbReference>
<evidence type="ECO:0000256" key="10">
    <source>
        <dbReference type="ARBA" id="ARBA00022840"/>
    </source>
</evidence>
<dbReference type="SUPFAM" id="SSF47384">
    <property type="entry name" value="Homodimeric domain of signal transducing histidine kinase"/>
    <property type="match status" value="1"/>
</dbReference>
<dbReference type="InterPro" id="IPR003594">
    <property type="entry name" value="HATPase_dom"/>
</dbReference>
<keyword evidence="19" id="KW-1185">Reference proteome</keyword>
<keyword evidence="4" id="KW-1003">Cell membrane</keyword>
<evidence type="ECO:0000313" key="19">
    <source>
        <dbReference type="Proteomes" id="UP001501565"/>
    </source>
</evidence>
<comment type="catalytic activity">
    <reaction evidence="1">
        <text>ATP + protein L-histidine = ADP + protein N-phospho-L-histidine.</text>
        <dbReference type="EC" id="2.7.13.3"/>
    </reaction>
</comment>
<dbReference type="Pfam" id="PF00512">
    <property type="entry name" value="HisKA"/>
    <property type="match status" value="1"/>
</dbReference>
<evidence type="ECO:0000256" key="13">
    <source>
        <dbReference type="ARBA" id="ARBA00023136"/>
    </source>
</evidence>
<accession>A0ABP7MG08</accession>
<evidence type="ECO:0000256" key="15">
    <source>
        <dbReference type="SAM" id="Phobius"/>
    </source>
</evidence>
<keyword evidence="12" id="KW-0902">Two-component regulatory system</keyword>
<dbReference type="PRINTS" id="PR00344">
    <property type="entry name" value="BCTRLSENSOR"/>
</dbReference>
<dbReference type="Proteomes" id="UP001501565">
    <property type="component" value="Unassembled WGS sequence"/>
</dbReference>
<evidence type="ECO:0000256" key="9">
    <source>
        <dbReference type="ARBA" id="ARBA00022777"/>
    </source>
</evidence>
<reference evidence="19" key="1">
    <citation type="journal article" date="2019" name="Int. J. Syst. Evol. Microbiol.">
        <title>The Global Catalogue of Microorganisms (GCM) 10K type strain sequencing project: providing services to taxonomists for standard genome sequencing and annotation.</title>
        <authorList>
            <consortium name="The Broad Institute Genomics Platform"/>
            <consortium name="The Broad Institute Genome Sequencing Center for Infectious Disease"/>
            <person name="Wu L."/>
            <person name="Ma J."/>
        </authorList>
    </citation>
    <scope>NUCLEOTIDE SEQUENCE [LARGE SCALE GENOMIC DNA]</scope>
    <source>
        <strain evidence="19">JCM 17551</strain>
    </source>
</reference>
<protein>
    <recommendedName>
        <fullName evidence="3">histidine kinase</fullName>
        <ecNumber evidence="3">2.7.13.3</ecNumber>
    </recommendedName>
</protein>
<evidence type="ECO:0000256" key="12">
    <source>
        <dbReference type="ARBA" id="ARBA00023012"/>
    </source>
</evidence>
<dbReference type="InterPro" id="IPR003661">
    <property type="entry name" value="HisK_dim/P_dom"/>
</dbReference>
<proteinExistence type="predicted"/>
<evidence type="ECO:0000313" key="18">
    <source>
        <dbReference type="EMBL" id="GAA3920653.1"/>
    </source>
</evidence>
<dbReference type="CDD" id="cd00082">
    <property type="entry name" value="HisKA"/>
    <property type="match status" value="1"/>
</dbReference>
<evidence type="ECO:0000256" key="11">
    <source>
        <dbReference type="ARBA" id="ARBA00022989"/>
    </source>
</evidence>
<dbReference type="InterPro" id="IPR004358">
    <property type="entry name" value="Sig_transdc_His_kin-like_C"/>
</dbReference>
<feature type="domain" description="Histidine kinase" evidence="16">
    <location>
        <begin position="266"/>
        <end position="480"/>
    </location>
</feature>
<comment type="subcellular location">
    <subcellularLocation>
        <location evidence="2">Cell membrane</location>
        <topology evidence="2">Multi-pass membrane protein</topology>
    </subcellularLocation>
</comment>
<evidence type="ECO:0000256" key="14">
    <source>
        <dbReference type="SAM" id="MobiDB-lite"/>
    </source>
</evidence>
<dbReference type="InterPro" id="IPR005467">
    <property type="entry name" value="His_kinase_dom"/>
</dbReference>
<gene>
    <name evidence="18" type="ORF">GCM10022277_15410</name>
</gene>
<dbReference type="InterPro" id="IPR036890">
    <property type="entry name" value="HATPase_C_sf"/>
</dbReference>
<dbReference type="EMBL" id="BAABBN010000004">
    <property type="protein sequence ID" value="GAA3920653.1"/>
    <property type="molecule type" value="Genomic_DNA"/>
</dbReference>
<name>A0ABP7MG08_9GAMM</name>
<dbReference type="SUPFAM" id="SSF55874">
    <property type="entry name" value="ATPase domain of HSP90 chaperone/DNA topoisomerase II/histidine kinase"/>
    <property type="match status" value="1"/>
</dbReference>
<evidence type="ECO:0000256" key="6">
    <source>
        <dbReference type="ARBA" id="ARBA00022679"/>
    </source>
</evidence>
<keyword evidence="6" id="KW-0808">Transferase</keyword>
<dbReference type="Pfam" id="PF00672">
    <property type="entry name" value="HAMP"/>
    <property type="match status" value="1"/>
</dbReference>
<evidence type="ECO:0000256" key="5">
    <source>
        <dbReference type="ARBA" id="ARBA00022553"/>
    </source>
</evidence>
<evidence type="ECO:0000256" key="8">
    <source>
        <dbReference type="ARBA" id="ARBA00022741"/>
    </source>
</evidence>
<dbReference type="Gene3D" id="1.10.287.130">
    <property type="match status" value="1"/>
</dbReference>
<dbReference type="PROSITE" id="PS50109">
    <property type="entry name" value="HIS_KIN"/>
    <property type="match status" value="1"/>
</dbReference>
<dbReference type="PROSITE" id="PS50885">
    <property type="entry name" value="HAMP"/>
    <property type="match status" value="1"/>
</dbReference>
<keyword evidence="10 18" id="KW-0067">ATP-binding</keyword>
<evidence type="ECO:0000256" key="7">
    <source>
        <dbReference type="ARBA" id="ARBA00022692"/>
    </source>
</evidence>
<dbReference type="SUPFAM" id="SSF158472">
    <property type="entry name" value="HAMP domain-like"/>
    <property type="match status" value="1"/>
</dbReference>
<evidence type="ECO:0000259" key="17">
    <source>
        <dbReference type="PROSITE" id="PS50885"/>
    </source>
</evidence>
<keyword evidence="7 15" id="KW-0812">Transmembrane</keyword>
<evidence type="ECO:0000256" key="4">
    <source>
        <dbReference type="ARBA" id="ARBA00022475"/>
    </source>
</evidence>
<keyword evidence="9" id="KW-0418">Kinase</keyword>
<feature type="domain" description="HAMP" evidence="17">
    <location>
        <begin position="201"/>
        <end position="258"/>
    </location>
</feature>
<dbReference type="SMART" id="SM00387">
    <property type="entry name" value="HATPase_c"/>
    <property type="match status" value="1"/>
</dbReference>
<comment type="caution">
    <text evidence="18">The sequence shown here is derived from an EMBL/GenBank/DDBJ whole genome shotgun (WGS) entry which is preliminary data.</text>
</comment>
<dbReference type="Pfam" id="PF02518">
    <property type="entry name" value="HATPase_c"/>
    <property type="match status" value="1"/>
</dbReference>
<feature type="region of interest" description="Disordered" evidence="14">
    <location>
        <begin position="70"/>
        <end position="115"/>
    </location>
</feature>
<dbReference type="CDD" id="cd06225">
    <property type="entry name" value="HAMP"/>
    <property type="match status" value="1"/>
</dbReference>